<evidence type="ECO:0008006" key="4">
    <source>
        <dbReference type="Google" id="ProtNLM"/>
    </source>
</evidence>
<dbReference type="OrthoDB" id="10001637at2"/>
<evidence type="ECO:0000256" key="1">
    <source>
        <dbReference type="SAM" id="SignalP"/>
    </source>
</evidence>
<feature type="chain" id="PRO_5010226800" description="Outer membrane protein" evidence="1">
    <location>
        <begin position="22"/>
        <end position="229"/>
    </location>
</feature>
<reference evidence="2 3" key="1">
    <citation type="submission" date="2012-11" db="EMBL/GenBank/DDBJ databases">
        <title>Whole genome sequence of Acidocella aminolytica 101 = DSM 11237.</title>
        <authorList>
            <person name="Azuma Y."/>
            <person name="Higashiura N."/>
            <person name="Hirakawa H."/>
            <person name="Matsushita K."/>
        </authorList>
    </citation>
    <scope>NUCLEOTIDE SEQUENCE [LARGE SCALE GENOMIC DNA]</scope>
    <source>
        <strain evidence="3">101 / DSM 11237</strain>
    </source>
</reference>
<evidence type="ECO:0000313" key="2">
    <source>
        <dbReference type="EMBL" id="GAN80292.1"/>
    </source>
</evidence>
<dbReference type="PANTHER" id="PTHR34387:SF2">
    <property type="entry name" value="SLR1258 PROTEIN"/>
    <property type="match status" value="1"/>
</dbReference>
<dbReference type="PANTHER" id="PTHR34387">
    <property type="entry name" value="SLR1258 PROTEIN"/>
    <property type="match status" value="1"/>
</dbReference>
<gene>
    <name evidence="2" type="ORF">Aam_041_059</name>
</gene>
<protein>
    <recommendedName>
        <fullName evidence="4">Outer membrane protein</fullName>
    </recommendedName>
</protein>
<dbReference type="Pfam" id="PF04402">
    <property type="entry name" value="SIMPL"/>
    <property type="match status" value="1"/>
</dbReference>
<comment type="caution">
    <text evidence="2">The sequence shown here is derived from an EMBL/GenBank/DDBJ whole genome shotgun (WGS) entry which is preliminary data.</text>
</comment>
<dbReference type="RefSeq" id="WP_048878709.1">
    <property type="nucleotide sequence ID" value="NZ_BANC01000041.1"/>
</dbReference>
<name>A0A0D6PF52_9PROT</name>
<accession>A0A0D6PF52</accession>
<keyword evidence="3" id="KW-1185">Reference proteome</keyword>
<dbReference type="Gene3D" id="3.30.70.2970">
    <property type="entry name" value="Protein of unknown function (DUF541), domain 2"/>
    <property type="match status" value="1"/>
</dbReference>
<dbReference type="Proteomes" id="UP000032668">
    <property type="component" value="Unassembled WGS sequence"/>
</dbReference>
<keyword evidence="1" id="KW-0732">Signal</keyword>
<feature type="signal peptide" evidence="1">
    <location>
        <begin position="1"/>
        <end position="21"/>
    </location>
</feature>
<organism evidence="2 3">
    <name type="scientific">Acidocella aminolytica 101 = DSM 11237</name>
    <dbReference type="NCBI Taxonomy" id="1120923"/>
    <lineage>
        <taxon>Bacteria</taxon>
        <taxon>Pseudomonadati</taxon>
        <taxon>Pseudomonadota</taxon>
        <taxon>Alphaproteobacteria</taxon>
        <taxon>Acetobacterales</taxon>
        <taxon>Acidocellaceae</taxon>
        <taxon>Acidocella</taxon>
    </lineage>
</organism>
<dbReference type="Gene3D" id="3.30.110.170">
    <property type="entry name" value="Protein of unknown function (DUF541), domain 1"/>
    <property type="match status" value="1"/>
</dbReference>
<dbReference type="STRING" id="1120923.SAMN02746095_01639"/>
<proteinExistence type="predicted"/>
<dbReference type="GO" id="GO:0006974">
    <property type="term" value="P:DNA damage response"/>
    <property type="evidence" value="ECO:0007669"/>
    <property type="project" value="TreeGrafter"/>
</dbReference>
<dbReference type="InterPro" id="IPR007497">
    <property type="entry name" value="SIMPL/DUF541"/>
</dbReference>
<dbReference type="EMBL" id="BANC01000041">
    <property type="protein sequence ID" value="GAN80292.1"/>
    <property type="molecule type" value="Genomic_DNA"/>
</dbReference>
<dbReference type="InterPro" id="IPR052022">
    <property type="entry name" value="26kDa_periplasmic_antigen"/>
</dbReference>
<evidence type="ECO:0000313" key="3">
    <source>
        <dbReference type="Proteomes" id="UP000032668"/>
    </source>
</evidence>
<dbReference type="AlphaFoldDB" id="A0A0D6PF52"/>
<sequence length="229" mass="23440">MARGIWFLVPVLTGLALPALAQTELTLSANGAAQAEPDEAVANFNVQAVKPNASNAQGAVNQAVAKAMVAAHAVPGVVVTTGSYDSYSSTPDGQTKPQFTARQSLTLVQPAKDGVPDKAFTDLLAKLQADGLLLNGLSGELSEAGQDMLQQAAIRDALVQLRSQAKAIAVTLHKKVGALKTLNVNSGGGLLPPAPRVMALAAAPAPQSAPDKVRMTAHVTAKIELDPAS</sequence>